<accession>A0A4Z1FRR4</accession>
<name>A0A4Z1FRR4_9HELO</name>
<proteinExistence type="predicted"/>
<protein>
    <submittedName>
        <fullName evidence="1">Uncharacterized protein</fullName>
    </submittedName>
</protein>
<gene>
    <name evidence="1" type="ORF">BPAE_0046g00580</name>
</gene>
<sequence>MDLRLIYVSIELLLPDSDSVPDTLHARVYSTWLSHRTLALAQTHWTSAGGCFVHTLRTGLWNSTRCQEIGQVNIFLRSQASVA</sequence>
<dbReference type="Proteomes" id="UP000297910">
    <property type="component" value="Unassembled WGS sequence"/>
</dbReference>
<dbReference type="EMBL" id="PQXI01000046">
    <property type="protein sequence ID" value="TGO27195.1"/>
    <property type="molecule type" value="Genomic_DNA"/>
</dbReference>
<evidence type="ECO:0000313" key="1">
    <source>
        <dbReference type="EMBL" id="TGO27195.1"/>
    </source>
</evidence>
<organism evidence="1 2">
    <name type="scientific">Botrytis paeoniae</name>
    <dbReference type="NCBI Taxonomy" id="278948"/>
    <lineage>
        <taxon>Eukaryota</taxon>
        <taxon>Fungi</taxon>
        <taxon>Dikarya</taxon>
        <taxon>Ascomycota</taxon>
        <taxon>Pezizomycotina</taxon>
        <taxon>Leotiomycetes</taxon>
        <taxon>Helotiales</taxon>
        <taxon>Sclerotiniaceae</taxon>
        <taxon>Botrytis</taxon>
    </lineage>
</organism>
<reference evidence="1 2" key="1">
    <citation type="submission" date="2017-12" db="EMBL/GenBank/DDBJ databases">
        <title>Comparative genomics of Botrytis spp.</title>
        <authorList>
            <person name="Valero-Jimenez C.A."/>
            <person name="Tapia P."/>
            <person name="Veloso J."/>
            <person name="Silva-Moreno E."/>
            <person name="Staats M."/>
            <person name="Valdes J.H."/>
            <person name="Van Kan J.A.L."/>
        </authorList>
    </citation>
    <scope>NUCLEOTIDE SEQUENCE [LARGE SCALE GENOMIC DNA]</scope>
    <source>
        <strain evidence="1 2">Bp0003</strain>
    </source>
</reference>
<comment type="caution">
    <text evidence="1">The sequence shown here is derived from an EMBL/GenBank/DDBJ whole genome shotgun (WGS) entry which is preliminary data.</text>
</comment>
<dbReference type="AlphaFoldDB" id="A0A4Z1FRR4"/>
<evidence type="ECO:0000313" key="2">
    <source>
        <dbReference type="Proteomes" id="UP000297910"/>
    </source>
</evidence>
<keyword evidence="2" id="KW-1185">Reference proteome</keyword>